<dbReference type="InterPro" id="IPR011059">
    <property type="entry name" value="Metal-dep_hydrolase_composite"/>
</dbReference>
<evidence type="ECO:0000256" key="1">
    <source>
        <dbReference type="ARBA" id="ARBA00001947"/>
    </source>
</evidence>
<dbReference type="Gene3D" id="3.20.20.140">
    <property type="entry name" value="Metal-dependent hydrolases"/>
    <property type="match status" value="1"/>
</dbReference>
<keyword evidence="5" id="KW-0378">Hydrolase</keyword>
<evidence type="ECO:0000256" key="4">
    <source>
        <dbReference type="ARBA" id="ARBA00022723"/>
    </source>
</evidence>
<dbReference type="Gene3D" id="2.30.40.10">
    <property type="entry name" value="Urease, subunit C, domain 1"/>
    <property type="match status" value="1"/>
</dbReference>
<keyword evidence="4" id="KW-0479">Metal-binding</keyword>
<dbReference type="SUPFAM" id="SSF51556">
    <property type="entry name" value="Metallo-dependent hydrolases"/>
    <property type="match status" value="1"/>
</dbReference>
<dbReference type="Pfam" id="PF01979">
    <property type="entry name" value="Amidohydro_1"/>
    <property type="match status" value="1"/>
</dbReference>
<dbReference type="GO" id="GO:0005737">
    <property type="term" value="C:cytoplasm"/>
    <property type="evidence" value="ECO:0007669"/>
    <property type="project" value="TreeGrafter"/>
</dbReference>
<dbReference type="AlphaFoldDB" id="A0A9D9IIG9"/>
<dbReference type="SUPFAM" id="SSF51338">
    <property type="entry name" value="Composite domain of metallo-dependent hydrolases"/>
    <property type="match status" value="1"/>
</dbReference>
<dbReference type="GO" id="GO:0046872">
    <property type="term" value="F:metal ion binding"/>
    <property type="evidence" value="ECO:0007669"/>
    <property type="project" value="UniProtKB-KW"/>
</dbReference>
<evidence type="ECO:0000313" key="7">
    <source>
        <dbReference type="EMBL" id="MBO8472196.1"/>
    </source>
</evidence>
<dbReference type="PANTHER" id="PTHR43668:SF4">
    <property type="entry name" value="ALLANTOINASE"/>
    <property type="match status" value="1"/>
</dbReference>
<dbReference type="InterPro" id="IPR002195">
    <property type="entry name" value="Dihydroorotase_CS"/>
</dbReference>
<protein>
    <submittedName>
        <fullName evidence="7">Amidohydrolase family protein</fullName>
    </submittedName>
</protein>
<dbReference type="Proteomes" id="UP000823604">
    <property type="component" value="Unassembled WGS sequence"/>
</dbReference>
<comment type="function">
    <text evidence="2">Catalyzes the reversible cyclization of carbamoyl aspartate to dihydroorotate.</text>
</comment>
<comment type="cofactor">
    <cofactor evidence="1">
        <name>Zn(2+)</name>
        <dbReference type="ChEBI" id="CHEBI:29105"/>
    </cofactor>
</comment>
<sequence length="453" mass="50098">MLLISNVNILSPEGIHPGNVFVDGQGNIHDIVYSRETAGLKADTVFDGKGLLLMPGVIDTHVHFRDPGMTHKGDIESESRAAAAGGVTTVFDMPNNIPPTVNENALKEKIKTAKEKSCIRCGFFIGATEENAEKAGNFEDACGIKLFLGSTTGNLVLTKSESIEKIFRQRRHVVVVHCEDDGIIADNMKNAIEKYGDDIPFRMHPLIRSREACIKATGYALDLAVKYGTRLHVAHVSTAEEVKMIARAKKRNPDITAETSVNYLWFDDSPSNPENGNIYDIKKAFVKCNPSIKTAKDRKALLKAIIDGTIDTIATDHAPHLKEEKEHPYAKAPSGMPSIQHSLQMMLTISENHPELTLEKIARLMCSRPAEIFSINDRGRIARGLKADFVLINPEKYVRVVKEMPEVPENDLGYSVITYKCGWSPIENEIMRGEIAATFVGGKSAYLNMSYFN</sequence>
<feature type="domain" description="Amidohydrolase-related" evidence="6">
    <location>
        <begin position="53"/>
        <end position="443"/>
    </location>
</feature>
<dbReference type="PROSITE" id="PS00483">
    <property type="entry name" value="DIHYDROOROTASE_2"/>
    <property type="match status" value="1"/>
</dbReference>
<evidence type="ECO:0000256" key="5">
    <source>
        <dbReference type="ARBA" id="ARBA00022801"/>
    </source>
</evidence>
<comment type="similarity">
    <text evidence="3">Belongs to the metallo-dependent hydrolases superfamily. DHOase family. Class I DHOase subfamily.</text>
</comment>
<proteinExistence type="inferred from homology"/>
<dbReference type="GO" id="GO:0006145">
    <property type="term" value="P:purine nucleobase catabolic process"/>
    <property type="evidence" value="ECO:0007669"/>
    <property type="project" value="TreeGrafter"/>
</dbReference>
<name>A0A9D9IIG9_9BACT</name>
<comment type="caution">
    <text evidence="7">The sequence shown here is derived from an EMBL/GenBank/DDBJ whole genome shotgun (WGS) entry which is preliminary data.</text>
</comment>
<evidence type="ECO:0000256" key="2">
    <source>
        <dbReference type="ARBA" id="ARBA00002368"/>
    </source>
</evidence>
<evidence type="ECO:0000256" key="3">
    <source>
        <dbReference type="ARBA" id="ARBA00010286"/>
    </source>
</evidence>
<accession>A0A9D9IIG9</accession>
<dbReference type="InterPro" id="IPR050138">
    <property type="entry name" value="DHOase/Allantoinase_Hydrolase"/>
</dbReference>
<dbReference type="PANTHER" id="PTHR43668">
    <property type="entry name" value="ALLANTOINASE"/>
    <property type="match status" value="1"/>
</dbReference>
<evidence type="ECO:0000313" key="8">
    <source>
        <dbReference type="Proteomes" id="UP000823604"/>
    </source>
</evidence>
<organism evidence="7 8">
    <name type="scientific">Candidatus Merdivivens pullicola</name>
    <dbReference type="NCBI Taxonomy" id="2840872"/>
    <lineage>
        <taxon>Bacteria</taxon>
        <taxon>Pseudomonadati</taxon>
        <taxon>Bacteroidota</taxon>
        <taxon>Bacteroidia</taxon>
        <taxon>Bacteroidales</taxon>
        <taxon>Muribaculaceae</taxon>
        <taxon>Muribaculaceae incertae sedis</taxon>
        <taxon>Candidatus Merdivivens</taxon>
    </lineage>
</organism>
<dbReference type="EMBL" id="JADIMA010000008">
    <property type="protein sequence ID" value="MBO8472196.1"/>
    <property type="molecule type" value="Genomic_DNA"/>
</dbReference>
<gene>
    <name evidence="7" type="ORF">IAB81_01005</name>
</gene>
<reference evidence="7" key="1">
    <citation type="submission" date="2020-10" db="EMBL/GenBank/DDBJ databases">
        <authorList>
            <person name="Gilroy R."/>
        </authorList>
    </citation>
    <scope>NUCLEOTIDE SEQUENCE</scope>
    <source>
        <strain evidence="7">B1-8020</strain>
    </source>
</reference>
<dbReference type="InterPro" id="IPR032466">
    <property type="entry name" value="Metal_Hydrolase"/>
</dbReference>
<dbReference type="InterPro" id="IPR006680">
    <property type="entry name" value="Amidohydro-rel"/>
</dbReference>
<dbReference type="GO" id="GO:0004038">
    <property type="term" value="F:allantoinase activity"/>
    <property type="evidence" value="ECO:0007669"/>
    <property type="project" value="TreeGrafter"/>
</dbReference>
<dbReference type="CDD" id="cd01318">
    <property type="entry name" value="DHOase_IIb"/>
    <property type="match status" value="1"/>
</dbReference>
<evidence type="ECO:0000259" key="6">
    <source>
        <dbReference type="Pfam" id="PF01979"/>
    </source>
</evidence>
<reference evidence="7" key="2">
    <citation type="journal article" date="2021" name="PeerJ">
        <title>Extensive microbial diversity within the chicken gut microbiome revealed by metagenomics and culture.</title>
        <authorList>
            <person name="Gilroy R."/>
            <person name="Ravi A."/>
            <person name="Getino M."/>
            <person name="Pursley I."/>
            <person name="Horton D.L."/>
            <person name="Alikhan N.F."/>
            <person name="Baker D."/>
            <person name="Gharbi K."/>
            <person name="Hall N."/>
            <person name="Watson M."/>
            <person name="Adriaenssens E.M."/>
            <person name="Foster-Nyarko E."/>
            <person name="Jarju S."/>
            <person name="Secka A."/>
            <person name="Antonio M."/>
            <person name="Oren A."/>
            <person name="Chaudhuri R.R."/>
            <person name="La Ragione R."/>
            <person name="Hildebrand F."/>
            <person name="Pallen M.J."/>
        </authorList>
    </citation>
    <scope>NUCLEOTIDE SEQUENCE</scope>
    <source>
        <strain evidence="7">B1-8020</strain>
    </source>
</reference>